<feature type="transmembrane region" description="Helical" evidence="8">
    <location>
        <begin position="883"/>
        <end position="904"/>
    </location>
</feature>
<feature type="region of interest" description="Disordered" evidence="7">
    <location>
        <begin position="287"/>
        <end position="320"/>
    </location>
</feature>
<dbReference type="InterPro" id="IPR044880">
    <property type="entry name" value="NCX_ion-bd_dom_sf"/>
</dbReference>
<dbReference type="PANTHER" id="PTHR12266">
    <property type="entry name" value="NA+/CA2+ K+ INDEPENDENT EXCHANGER"/>
    <property type="match status" value="1"/>
</dbReference>
<evidence type="ECO:0000256" key="7">
    <source>
        <dbReference type="SAM" id="MobiDB-lite"/>
    </source>
</evidence>
<dbReference type="Pfam" id="PF01699">
    <property type="entry name" value="Na_Ca_ex"/>
    <property type="match status" value="2"/>
</dbReference>
<dbReference type="GO" id="GO:0008324">
    <property type="term" value="F:monoatomic cation transmembrane transporter activity"/>
    <property type="evidence" value="ECO:0007669"/>
    <property type="project" value="TreeGrafter"/>
</dbReference>
<feature type="compositionally biased region" description="Acidic residues" evidence="7">
    <location>
        <begin position="633"/>
        <end position="654"/>
    </location>
</feature>
<sequence>MPPSNQRRRTWLLLAASISIHTILLNTTRRIGERTLPRNVGLLKRFVEEGISSDDDSILVFPYLDWYNALPLTYRPIFILFLLFILAFLFSFIGISASDFFCPNLSTVAAYLGLSESTAGVTFLAFGNGSPDVFSTFSAMSSGTLGLAVGELIGAASFIVSIVVGSIAFIRPFHVPKNAFRRDVIFFTIAVLMLIVALHDGHLTFAESGSMVGLYVVYVGVVVSESWWMRRIRRRQGLKHKLSSNSISQLVKPMVVNGRLSPLPPSSMEPPSPVPIQAADREQAIFLTPGSETPTRRRTSRSHPNLIPHHYHSEPLDLPTPRANMSLLGAVEFRDVVNSLRREGSTQPSTRSNSPGGTPTPGGGRERSDYFGPAGHSHRRSISQGYAFQPQAIGMDRRTSSIRGRRRSSIHSVDIMDRDRRRTISAPSPIPASPRSSEGGDQTKAPTPVGLGISSSELNPWSDQTGHPPTPLPGFTTPSEQTSPTRSKPSLAKLVIPDNSFSQTRSSHKPPVPSISIVDPSGHTSSSPLLLTPPSRSTTSKRQKIHKNIKIALRVLFPSLQSFRHKSVLGMILAIMSVPAILALTLTLPVVDDGNEMEQGKVRLEGGDEYEGGGDGDLDGDYLSDGYDRDGNIDGDDETYGDGEGEEYDYDQGEEEADRLLNPQIGEELHHLVDHGFSPLHSPLGRIYHAAKSRMNQHVEFGHGDEGDLGSGDLSPARNEEEDGYGNEYGEEDDFFAREEGKEIDEECEEECEQAMEFNKYLVATQCVLGPAFCCFIMFNNQTYFKWVMLGSSVAGLIIAIPVLLFGKDGTAQPWRLVRCFAGFICSMMWIAAIADEVVDVLSTLGEILGLSDAIIGLTIFAVGNSLADLVANVTVAQFAPAMAYAACFGGPMLNLLLGVGGSGTYHVLFSSPHSPIIVDFSPTLWVSATGLVLMLVATAIFVPLNGYLIDRHWAACLIAGYIILMTVNVGVELKTGRD</sequence>
<dbReference type="AlphaFoldDB" id="A0A854QL91"/>
<comment type="subcellular location">
    <subcellularLocation>
        <location evidence="1">Membrane</location>
        <topology evidence="1">Multi-pass membrane protein</topology>
    </subcellularLocation>
</comment>
<dbReference type="Gene3D" id="1.20.1420.30">
    <property type="entry name" value="NCX, central ion-binding region"/>
    <property type="match status" value="2"/>
</dbReference>
<feature type="transmembrane region" description="Helical" evidence="8">
    <location>
        <begin position="568"/>
        <end position="591"/>
    </location>
</feature>
<gene>
    <name evidence="10" type="ORF">C361_00816</name>
</gene>
<dbReference type="GO" id="GO:0016020">
    <property type="term" value="C:membrane"/>
    <property type="evidence" value="ECO:0007669"/>
    <property type="project" value="UniProtKB-SubCell"/>
</dbReference>
<keyword evidence="6 8" id="KW-0472">Membrane</keyword>
<keyword evidence="3" id="KW-0813">Transport</keyword>
<feature type="transmembrane region" description="Helical" evidence="8">
    <location>
        <begin position="182"/>
        <end position="199"/>
    </location>
</feature>
<feature type="transmembrane region" description="Helical" evidence="8">
    <location>
        <begin position="211"/>
        <end position="229"/>
    </location>
</feature>
<feature type="transmembrane region" description="Helical" evidence="8">
    <location>
        <begin position="924"/>
        <end position="943"/>
    </location>
</feature>
<evidence type="ECO:0000256" key="1">
    <source>
        <dbReference type="ARBA" id="ARBA00004141"/>
    </source>
</evidence>
<feature type="compositionally biased region" description="Acidic residues" evidence="7">
    <location>
        <begin position="720"/>
        <end position="732"/>
    </location>
</feature>
<organism evidence="10 11">
    <name type="scientific">Cryptococcus neoformans Tu259-1</name>
    <dbReference type="NCBI Taxonomy" id="1230072"/>
    <lineage>
        <taxon>Eukaryota</taxon>
        <taxon>Fungi</taxon>
        <taxon>Dikarya</taxon>
        <taxon>Basidiomycota</taxon>
        <taxon>Agaricomycotina</taxon>
        <taxon>Tremellomycetes</taxon>
        <taxon>Tremellales</taxon>
        <taxon>Cryptococcaceae</taxon>
        <taxon>Cryptococcus</taxon>
        <taxon>Cryptococcus neoformans species complex</taxon>
    </lineage>
</organism>
<feature type="compositionally biased region" description="Low complexity" evidence="7">
    <location>
        <begin position="514"/>
        <end position="538"/>
    </location>
</feature>
<name>A0A854QL91_CRYNE</name>
<feature type="compositionally biased region" description="Polar residues" evidence="7">
    <location>
        <begin position="476"/>
        <end position="488"/>
    </location>
</feature>
<feature type="region of interest" description="Disordered" evidence="7">
    <location>
        <begin position="341"/>
        <end position="542"/>
    </location>
</feature>
<evidence type="ECO:0000256" key="2">
    <source>
        <dbReference type="ARBA" id="ARBA00008170"/>
    </source>
</evidence>
<evidence type="ECO:0000256" key="5">
    <source>
        <dbReference type="ARBA" id="ARBA00022989"/>
    </source>
</evidence>
<feature type="compositionally biased region" description="Low complexity" evidence="7">
    <location>
        <begin position="348"/>
        <end position="357"/>
    </location>
</feature>
<proteinExistence type="inferred from homology"/>
<feature type="compositionally biased region" description="Acidic residues" evidence="7">
    <location>
        <begin position="607"/>
        <end position="622"/>
    </location>
</feature>
<dbReference type="InterPro" id="IPR051359">
    <property type="entry name" value="CaCA_antiporter"/>
</dbReference>
<feature type="compositionally biased region" description="Polar residues" evidence="7">
    <location>
        <begin position="453"/>
        <end position="467"/>
    </location>
</feature>
<feature type="region of interest" description="Disordered" evidence="7">
    <location>
        <begin position="701"/>
        <end position="732"/>
    </location>
</feature>
<feature type="transmembrane region" description="Helical" evidence="8">
    <location>
        <begin position="784"/>
        <end position="805"/>
    </location>
</feature>
<feature type="domain" description="Sodium/calcium exchanger membrane region" evidence="9">
    <location>
        <begin position="84"/>
        <end position="222"/>
    </location>
</feature>
<evidence type="ECO:0000313" key="10">
    <source>
        <dbReference type="EMBL" id="OXG29160.1"/>
    </source>
</evidence>
<dbReference type="OrthoDB" id="407410at2759"/>
<dbReference type="InterPro" id="IPR004837">
    <property type="entry name" value="NaCa_Exmemb"/>
</dbReference>
<dbReference type="EMBL" id="AMKT01000010">
    <property type="protein sequence ID" value="OXG29160.1"/>
    <property type="molecule type" value="Genomic_DNA"/>
</dbReference>
<protein>
    <submittedName>
        <fullName evidence="10">Solute carrier family 24 (Sodium/potassium/calcium exchanger), member 6</fullName>
    </submittedName>
</protein>
<evidence type="ECO:0000259" key="9">
    <source>
        <dbReference type="Pfam" id="PF01699"/>
    </source>
</evidence>
<feature type="transmembrane region" description="Helical" evidence="8">
    <location>
        <begin position="955"/>
        <end position="972"/>
    </location>
</feature>
<reference evidence="10 11" key="1">
    <citation type="submission" date="2017-06" db="EMBL/GenBank/DDBJ databases">
        <title>Global population genomics of the pathogenic fungus Cryptococcus neoformans var. grubii.</title>
        <authorList>
            <person name="Cuomo C."/>
            <person name="Litvintseva A."/>
            <person name="Chen Y."/>
            <person name="Young S."/>
            <person name="Zeng Q."/>
            <person name="Chapman S."/>
            <person name="Gujja S."/>
            <person name="Saif S."/>
            <person name="Birren B."/>
        </authorList>
    </citation>
    <scope>NUCLEOTIDE SEQUENCE [LARGE SCALE GENOMIC DNA]</scope>
    <source>
        <strain evidence="10 11">Tu259-1</strain>
    </source>
</reference>
<evidence type="ECO:0000256" key="8">
    <source>
        <dbReference type="SAM" id="Phobius"/>
    </source>
</evidence>
<feature type="domain" description="Sodium/calcium exchanger membrane region" evidence="9">
    <location>
        <begin position="821"/>
        <end position="969"/>
    </location>
</feature>
<evidence type="ECO:0000313" key="11">
    <source>
        <dbReference type="Proteomes" id="UP000199727"/>
    </source>
</evidence>
<feature type="transmembrane region" description="Helical" evidence="8">
    <location>
        <begin position="77"/>
        <end position="96"/>
    </location>
</feature>
<evidence type="ECO:0000256" key="4">
    <source>
        <dbReference type="ARBA" id="ARBA00022692"/>
    </source>
</evidence>
<feature type="transmembrane region" description="Helical" evidence="8">
    <location>
        <begin position="817"/>
        <end position="835"/>
    </location>
</feature>
<dbReference type="Proteomes" id="UP000199727">
    <property type="component" value="Unassembled WGS sequence"/>
</dbReference>
<dbReference type="GO" id="GO:0006874">
    <property type="term" value="P:intracellular calcium ion homeostasis"/>
    <property type="evidence" value="ECO:0007669"/>
    <property type="project" value="TreeGrafter"/>
</dbReference>
<accession>A0A854QL91</accession>
<evidence type="ECO:0000256" key="3">
    <source>
        <dbReference type="ARBA" id="ARBA00022448"/>
    </source>
</evidence>
<keyword evidence="4 8" id="KW-0812">Transmembrane</keyword>
<feature type="transmembrane region" description="Helical" evidence="8">
    <location>
        <begin position="855"/>
        <end position="876"/>
    </location>
</feature>
<feature type="region of interest" description="Disordered" evidence="7">
    <location>
        <begin position="604"/>
        <end position="654"/>
    </location>
</feature>
<dbReference type="PANTHER" id="PTHR12266:SF0">
    <property type="entry name" value="MITOCHONDRIAL SODIUM_CALCIUM EXCHANGER PROTEIN"/>
    <property type="match status" value="1"/>
</dbReference>
<comment type="caution">
    <text evidence="10">The sequence shown here is derived from an EMBL/GenBank/DDBJ whole genome shotgun (WGS) entry which is preliminary data.</text>
</comment>
<evidence type="ECO:0000256" key="6">
    <source>
        <dbReference type="ARBA" id="ARBA00023136"/>
    </source>
</evidence>
<comment type="similarity">
    <text evidence="2">Belongs to the Ca(2+):cation antiporter (CaCA) (TC 2.A.19) family.</text>
</comment>
<keyword evidence="5 8" id="KW-1133">Transmembrane helix</keyword>
<feature type="transmembrane region" description="Helical" evidence="8">
    <location>
        <begin position="147"/>
        <end position="170"/>
    </location>
</feature>